<dbReference type="PRINTS" id="PR01021">
    <property type="entry name" value="OMPADOMAIN"/>
</dbReference>
<keyword evidence="8" id="KW-0998">Cell outer membrane</keyword>
<sequence length="417" mass="44660">MKKLILSFVFASAITTMSAQTENAPSVKNDYNKWSVELAGGLNKTQRPMTAGYATATPSPFVADLGVRYMFNNKFGVKADFGYNSFTEKSGSAPFDTRYYRVDLQGVANLGRIMNFESFTNTIGLLGHAGFGLAQLEDQNSAAKDKIGNFMAGITGQIKLTNRIALTGDFTTILNASQNMSFDAASAAGGRGFSGILFNGTVGVTVYLGKNEKHADWVSDGNRLDGIESRVAAIETKMVDTDNDGVADYLDQEPNSAANALVNTKGKSVDANNNNVPDDVESYIVKNYGNPADKSPVLGNNELITGLINGGYIATYFDFNKSTPTEVSAEGIDFILTYLRKNPSASIDITGHADEIGGTSFNNALSNKRANTVKDVLVKANIAASRLNVIAAGEDNSVDVNSESARRLVRKVTYTVK</sequence>
<dbReference type="GO" id="GO:0009279">
    <property type="term" value="C:cell outer membrane"/>
    <property type="evidence" value="ECO:0007669"/>
    <property type="project" value="UniProtKB-SubCell"/>
</dbReference>
<evidence type="ECO:0000256" key="7">
    <source>
        <dbReference type="ARBA" id="ARBA00023136"/>
    </source>
</evidence>
<dbReference type="Gene3D" id="3.30.1330.60">
    <property type="entry name" value="OmpA-like domain"/>
    <property type="match status" value="1"/>
</dbReference>
<dbReference type="GO" id="GO:0006811">
    <property type="term" value="P:monoatomic ion transport"/>
    <property type="evidence" value="ECO:0007669"/>
    <property type="project" value="UniProtKB-KW"/>
</dbReference>
<reference evidence="12 13" key="1">
    <citation type="submission" date="2020-08" db="EMBL/GenBank/DDBJ databases">
        <title>Description of novel Flavobacterium F-392 isolate.</title>
        <authorList>
            <person name="Saticioglu I.B."/>
            <person name="Duman M."/>
            <person name="Altun S."/>
        </authorList>
    </citation>
    <scope>NUCLEOTIDE SEQUENCE [LARGE SCALE GENOMIC DNA]</scope>
    <source>
        <strain evidence="12 13">F-392</strain>
    </source>
</reference>
<comment type="subcellular location">
    <subcellularLocation>
        <location evidence="1">Cell outer membrane</location>
        <topology evidence="1">Multi-pass membrane protein</topology>
    </subcellularLocation>
</comment>
<evidence type="ECO:0000313" key="13">
    <source>
        <dbReference type="Proteomes" id="UP000641454"/>
    </source>
</evidence>
<dbReference type="InterPro" id="IPR011250">
    <property type="entry name" value="OMP/PagP_B-barrel"/>
</dbReference>
<dbReference type="InterPro" id="IPR006665">
    <property type="entry name" value="OmpA-like"/>
</dbReference>
<keyword evidence="7 9" id="KW-0472">Membrane</keyword>
<keyword evidence="13" id="KW-1185">Reference proteome</keyword>
<dbReference type="PROSITE" id="PS51123">
    <property type="entry name" value="OMPA_2"/>
    <property type="match status" value="1"/>
</dbReference>
<feature type="domain" description="OmpA-like" evidence="11">
    <location>
        <begin position="304"/>
        <end position="417"/>
    </location>
</feature>
<evidence type="ECO:0000256" key="8">
    <source>
        <dbReference type="ARBA" id="ARBA00023237"/>
    </source>
</evidence>
<evidence type="ECO:0000256" key="3">
    <source>
        <dbReference type="ARBA" id="ARBA00022452"/>
    </source>
</evidence>
<keyword evidence="4" id="KW-0812">Transmembrane</keyword>
<keyword evidence="3" id="KW-1134">Transmembrane beta strand</keyword>
<keyword evidence="6" id="KW-0626">Porin</keyword>
<dbReference type="CDD" id="cd07185">
    <property type="entry name" value="OmpA_C-like"/>
    <property type="match status" value="1"/>
</dbReference>
<dbReference type="InterPro" id="IPR006664">
    <property type="entry name" value="OMP_bac"/>
</dbReference>
<keyword evidence="10" id="KW-0732">Signal</keyword>
<dbReference type="SUPFAM" id="SSF103647">
    <property type="entry name" value="TSP type-3 repeat"/>
    <property type="match status" value="1"/>
</dbReference>
<dbReference type="InterPro" id="IPR036737">
    <property type="entry name" value="OmpA-like_sf"/>
</dbReference>
<dbReference type="Proteomes" id="UP000641454">
    <property type="component" value="Unassembled WGS sequence"/>
</dbReference>
<keyword evidence="5" id="KW-0406">Ion transport</keyword>
<evidence type="ECO:0000256" key="4">
    <source>
        <dbReference type="ARBA" id="ARBA00022692"/>
    </source>
</evidence>
<feature type="signal peptide" evidence="10">
    <location>
        <begin position="1"/>
        <end position="21"/>
    </location>
</feature>
<dbReference type="PANTHER" id="PTHR30329:SF21">
    <property type="entry name" value="LIPOPROTEIN YIAD-RELATED"/>
    <property type="match status" value="1"/>
</dbReference>
<organism evidence="12 13">
    <name type="scientific">Flavobacterium muglaense</name>
    <dbReference type="NCBI Taxonomy" id="2764716"/>
    <lineage>
        <taxon>Bacteria</taxon>
        <taxon>Pseudomonadati</taxon>
        <taxon>Bacteroidota</taxon>
        <taxon>Flavobacteriia</taxon>
        <taxon>Flavobacteriales</taxon>
        <taxon>Flavobacteriaceae</taxon>
        <taxon>Flavobacterium</taxon>
    </lineage>
</organism>
<protein>
    <submittedName>
        <fullName evidence="12">OmpA family protein</fullName>
    </submittedName>
</protein>
<evidence type="ECO:0000259" key="11">
    <source>
        <dbReference type="PROSITE" id="PS51123"/>
    </source>
</evidence>
<feature type="chain" id="PRO_5037962880" evidence="10">
    <location>
        <begin position="22"/>
        <end position="417"/>
    </location>
</feature>
<dbReference type="SUPFAM" id="SSF56925">
    <property type="entry name" value="OMPA-like"/>
    <property type="match status" value="1"/>
</dbReference>
<dbReference type="GO" id="GO:0005509">
    <property type="term" value="F:calcium ion binding"/>
    <property type="evidence" value="ECO:0007669"/>
    <property type="project" value="InterPro"/>
</dbReference>
<evidence type="ECO:0000256" key="1">
    <source>
        <dbReference type="ARBA" id="ARBA00004571"/>
    </source>
</evidence>
<evidence type="ECO:0000256" key="10">
    <source>
        <dbReference type="SAM" id="SignalP"/>
    </source>
</evidence>
<dbReference type="InterPro" id="IPR050330">
    <property type="entry name" value="Bact_OuterMem_StrucFunc"/>
</dbReference>
<gene>
    <name evidence="12" type="ORF">H8R25_06010</name>
</gene>
<name>A0A923SFQ8_9FLAO</name>
<keyword evidence="2" id="KW-0813">Transport</keyword>
<dbReference type="EMBL" id="JACRUL010000009">
    <property type="protein sequence ID" value="MBC5843989.1"/>
    <property type="molecule type" value="Genomic_DNA"/>
</dbReference>
<evidence type="ECO:0000256" key="5">
    <source>
        <dbReference type="ARBA" id="ARBA00023065"/>
    </source>
</evidence>
<evidence type="ECO:0000256" key="2">
    <source>
        <dbReference type="ARBA" id="ARBA00022448"/>
    </source>
</evidence>
<dbReference type="RefSeq" id="WP_187017658.1">
    <property type="nucleotide sequence ID" value="NZ_JACRUK010000009.1"/>
</dbReference>
<dbReference type="SUPFAM" id="SSF103088">
    <property type="entry name" value="OmpA-like"/>
    <property type="match status" value="1"/>
</dbReference>
<dbReference type="Pfam" id="PF00691">
    <property type="entry name" value="OmpA"/>
    <property type="match status" value="1"/>
</dbReference>
<comment type="caution">
    <text evidence="12">The sequence shown here is derived from an EMBL/GenBank/DDBJ whole genome shotgun (WGS) entry which is preliminary data.</text>
</comment>
<dbReference type="GO" id="GO:0015288">
    <property type="term" value="F:porin activity"/>
    <property type="evidence" value="ECO:0007669"/>
    <property type="project" value="UniProtKB-KW"/>
</dbReference>
<dbReference type="GO" id="GO:0046930">
    <property type="term" value="C:pore complex"/>
    <property type="evidence" value="ECO:0007669"/>
    <property type="project" value="UniProtKB-KW"/>
</dbReference>
<evidence type="ECO:0000256" key="9">
    <source>
        <dbReference type="PROSITE-ProRule" id="PRU00473"/>
    </source>
</evidence>
<dbReference type="AlphaFoldDB" id="A0A923SFQ8"/>
<dbReference type="InterPro" id="IPR028974">
    <property type="entry name" value="TSP_type-3_rpt"/>
</dbReference>
<dbReference type="PANTHER" id="PTHR30329">
    <property type="entry name" value="STATOR ELEMENT OF FLAGELLAR MOTOR COMPLEX"/>
    <property type="match status" value="1"/>
</dbReference>
<proteinExistence type="predicted"/>
<accession>A0A923SFQ8</accession>
<evidence type="ECO:0000313" key="12">
    <source>
        <dbReference type="EMBL" id="MBC5843989.1"/>
    </source>
</evidence>
<evidence type="ECO:0000256" key="6">
    <source>
        <dbReference type="ARBA" id="ARBA00023114"/>
    </source>
</evidence>